<organism evidence="1 2">
    <name type="scientific">Blepharisma stoltei</name>
    <dbReference type="NCBI Taxonomy" id="1481888"/>
    <lineage>
        <taxon>Eukaryota</taxon>
        <taxon>Sar</taxon>
        <taxon>Alveolata</taxon>
        <taxon>Ciliophora</taxon>
        <taxon>Postciliodesmatophora</taxon>
        <taxon>Heterotrichea</taxon>
        <taxon>Heterotrichida</taxon>
        <taxon>Blepharismidae</taxon>
        <taxon>Blepharisma</taxon>
    </lineage>
</organism>
<sequence>MGCVCKANKSKENEKTADIEVLNRISQIPKLSKSTSTFDLAVKPQITRSGKFLFIIVEESSMLEEASLATGKSFALQTNSDLKS</sequence>
<evidence type="ECO:0000313" key="1">
    <source>
        <dbReference type="EMBL" id="CAG9332686.1"/>
    </source>
</evidence>
<keyword evidence="2" id="KW-1185">Reference proteome</keyword>
<name>A0AAU9K3V2_9CILI</name>
<evidence type="ECO:0000313" key="2">
    <source>
        <dbReference type="Proteomes" id="UP001162131"/>
    </source>
</evidence>
<reference evidence="1" key="1">
    <citation type="submission" date="2021-09" db="EMBL/GenBank/DDBJ databases">
        <authorList>
            <consortium name="AG Swart"/>
            <person name="Singh M."/>
            <person name="Singh A."/>
            <person name="Seah K."/>
            <person name="Emmerich C."/>
        </authorList>
    </citation>
    <scope>NUCLEOTIDE SEQUENCE</scope>
    <source>
        <strain evidence="1">ATCC30299</strain>
    </source>
</reference>
<proteinExistence type="predicted"/>
<dbReference type="AlphaFoldDB" id="A0AAU9K3V2"/>
<comment type="caution">
    <text evidence="1">The sequence shown here is derived from an EMBL/GenBank/DDBJ whole genome shotgun (WGS) entry which is preliminary data.</text>
</comment>
<dbReference type="Proteomes" id="UP001162131">
    <property type="component" value="Unassembled WGS sequence"/>
</dbReference>
<gene>
    <name evidence="1" type="ORF">BSTOLATCC_MIC56978</name>
</gene>
<accession>A0AAU9K3V2</accession>
<dbReference type="EMBL" id="CAJZBQ010000055">
    <property type="protein sequence ID" value="CAG9332686.1"/>
    <property type="molecule type" value="Genomic_DNA"/>
</dbReference>
<protein>
    <submittedName>
        <fullName evidence="1">Uncharacterized protein</fullName>
    </submittedName>
</protein>